<dbReference type="EMBL" id="JAMKPW020000021">
    <property type="protein sequence ID" value="KAK8207594.1"/>
    <property type="molecule type" value="Genomic_DNA"/>
</dbReference>
<comment type="caution">
    <text evidence="1">The sequence shown here is derived from an EMBL/GenBank/DDBJ whole genome shotgun (WGS) entry which is preliminary data.</text>
</comment>
<evidence type="ECO:0000313" key="1">
    <source>
        <dbReference type="EMBL" id="KAK8207594.1"/>
    </source>
</evidence>
<dbReference type="Proteomes" id="UP001320706">
    <property type="component" value="Unassembled WGS sequence"/>
</dbReference>
<reference evidence="1" key="1">
    <citation type="submission" date="2024-02" db="EMBL/GenBank/DDBJ databases">
        <title>Metagenome Assembled Genome of Zalaria obscura JY119.</title>
        <authorList>
            <person name="Vighnesh L."/>
            <person name="Jagadeeshwari U."/>
            <person name="Venkata Ramana C."/>
            <person name="Sasikala C."/>
        </authorList>
    </citation>
    <scope>NUCLEOTIDE SEQUENCE</scope>
    <source>
        <strain evidence="1">JY119</strain>
    </source>
</reference>
<name>A0ACC3SE25_9PEZI</name>
<evidence type="ECO:0000313" key="2">
    <source>
        <dbReference type="Proteomes" id="UP001320706"/>
    </source>
</evidence>
<organism evidence="1 2">
    <name type="scientific">Zalaria obscura</name>
    <dbReference type="NCBI Taxonomy" id="2024903"/>
    <lineage>
        <taxon>Eukaryota</taxon>
        <taxon>Fungi</taxon>
        <taxon>Dikarya</taxon>
        <taxon>Ascomycota</taxon>
        <taxon>Pezizomycotina</taxon>
        <taxon>Dothideomycetes</taxon>
        <taxon>Dothideomycetidae</taxon>
        <taxon>Dothideales</taxon>
        <taxon>Zalariaceae</taxon>
        <taxon>Zalaria</taxon>
    </lineage>
</organism>
<sequence length="727" mass="78460">MAPLIRLKHSAPPPSKSPSTPEPSLGAVSEGEQVSSRLPGIVPVITPTGKIVRKKGLKHAFRTSTKTMSTDDGDSSADESDVSPRTVPPKHSKTIKENGIPAPSFNPINPPTPESAKSLKVEAASSDDEVEAPTNVSAENDEGSDAVSDVATDAMSSDEEDEDWNPDEDESDDDIFFDLEVDRLTQNRTVDPTKPVAKNNAPEQIAVIEQRKAAGGKKHFRCHCGKGGNQCCNPQQYGPSKHYARGVTSDFFGHTKKEYDQIPKNRRAHWTRSCYQRGTYNAKVGNENTQNQLKLGAIRAQVAAIEQWRPNARYTVQLRGALMQRVLTYCMLMDDFGGGIAAFDAAAQQVDGEIKHPGKPTPEEATPVRIANMIRKQYCSPRGVTLDKSTNDILELLNFIENSLAEDKRVIGIANAKQLKSENAAGKVAEDIPEHTPEWPDEMVDAVEEAPESSGEQSGEETEVEENSDKGEDEADDDADMEDADMEDADMGSEAEAGEVVDKASPTPSLDLSLHPLAIEENYERENRDLLTQIPAVEFLLEVRPEDEARLKAQKARRANTLQRVAEQNGGALPDCLRKGPRPAGAVAEPKVKGKGKGKGKAKVNDAADSTPATKPATKRKTKTTATNGTTKATPTTSVPAMMKAVTTAQKDLYAAAAASSSAVGQPHSPHLMSGALPARANLKRKHPKKQATVVEDSEDDREEVDPRPSKKAKGLTHPSHKPTGGA</sequence>
<accession>A0ACC3SE25</accession>
<proteinExistence type="predicted"/>
<gene>
    <name evidence="1" type="ORF">M8818_004248</name>
</gene>
<keyword evidence="2" id="KW-1185">Reference proteome</keyword>
<protein>
    <submittedName>
        <fullName evidence="1">Uncharacterized protein</fullName>
    </submittedName>
</protein>